<dbReference type="CDD" id="cd12797">
    <property type="entry name" value="M23_peptidase"/>
    <property type="match status" value="1"/>
</dbReference>
<name>A0ABX8X835_SHEPU</name>
<accession>A0ABX8X835</accession>
<dbReference type="SUPFAM" id="SSF51261">
    <property type="entry name" value="Duplicated hybrid motif"/>
    <property type="match status" value="1"/>
</dbReference>
<protein>
    <submittedName>
        <fullName evidence="2">M23 family metallopeptidase</fullName>
    </submittedName>
</protein>
<dbReference type="PANTHER" id="PTHR21666:SF285">
    <property type="entry name" value="M23 FAMILY METALLOPEPTIDASE"/>
    <property type="match status" value="1"/>
</dbReference>
<feature type="domain" description="M23ase beta-sheet core" evidence="1">
    <location>
        <begin position="195"/>
        <end position="290"/>
    </location>
</feature>
<proteinExistence type="predicted"/>
<dbReference type="EMBL" id="CP080635">
    <property type="protein sequence ID" value="QYX71356.1"/>
    <property type="molecule type" value="Genomic_DNA"/>
</dbReference>
<dbReference type="Pfam" id="PF01551">
    <property type="entry name" value="Peptidase_M23"/>
    <property type="match status" value="1"/>
</dbReference>
<evidence type="ECO:0000259" key="1">
    <source>
        <dbReference type="Pfam" id="PF01551"/>
    </source>
</evidence>
<dbReference type="Gene3D" id="2.70.70.10">
    <property type="entry name" value="Glucose Permease (Domain IIA)"/>
    <property type="match status" value="1"/>
</dbReference>
<dbReference type="InterPro" id="IPR016047">
    <property type="entry name" value="M23ase_b-sheet_dom"/>
</dbReference>
<keyword evidence="3" id="KW-1185">Reference proteome</keyword>
<evidence type="ECO:0000313" key="3">
    <source>
        <dbReference type="Proteomes" id="UP000827084"/>
    </source>
</evidence>
<organism evidence="2 3">
    <name type="scientific">Shewanella putrefaciens</name>
    <name type="common">Pseudomonas putrefaciens</name>
    <dbReference type="NCBI Taxonomy" id="24"/>
    <lineage>
        <taxon>Bacteria</taxon>
        <taxon>Pseudomonadati</taxon>
        <taxon>Pseudomonadota</taxon>
        <taxon>Gammaproteobacteria</taxon>
        <taxon>Alteromonadales</taxon>
        <taxon>Shewanellaceae</taxon>
        <taxon>Shewanella</taxon>
    </lineage>
</organism>
<gene>
    <name evidence="2" type="ORF">K3G22_11125</name>
</gene>
<dbReference type="PANTHER" id="PTHR21666">
    <property type="entry name" value="PEPTIDASE-RELATED"/>
    <property type="match status" value="1"/>
</dbReference>
<reference evidence="2 3" key="1">
    <citation type="submission" date="2021-08" db="EMBL/GenBank/DDBJ databases">
        <title>Shewanella putrefaciens YZ-J, complete genome.</title>
        <authorList>
            <person name="Yi Z."/>
        </authorList>
    </citation>
    <scope>NUCLEOTIDE SEQUENCE [LARGE SCALE GENOMIC DNA]</scope>
    <source>
        <strain evidence="2 3">YZ-J</strain>
    </source>
</reference>
<dbReference type="InterPro" id="IPR011055">
    <property type="entry name" value="Dup_hybrid_motif"/>
</dbReference>
<dbReference type="Proteomes" id="UP000827084">
    <property type="component" value="Chromosome"/>
</dbReference>
<evidence type="ECO:0000313" key="2">
    <source>
        <dbReference type="EMBL" id="QYX71356.1"/>
    </source>
</evidence>
<sequence length="313" mass="34016">MFHYLKPRSLGQSCVAFQRLIYLQSIPKVVNGIIFSALSMLVMMTNANAQVSFEGKFEQGALIRGQVPAGTQVSLNGEALRVTPNGHFAFGFERDAELNQQLTLVYPDGLTEVKPLTIAQREYDIQSVKGISHKIMKPDPAAQERAAKDTAQVKAARATFSEQTAFLQEFIWPLTGRISGVYGSQRIYNDVPGNPHFGVDVAAKTGTVVVAPADGVVSLSVPDMFYSGGTMVIDHGYGVSSSFLHLSKLYVQAGETVKQGQAVAEVGATGRANGPHLDWRLNWYQMRLDPTTIVPPMATVLANEKAKKSAKKD</sequence>
<dbReference type="InterPro" id="IPR050570">
    <property type="entry name" value="Cell_wall_metabolism_enzyme"/>
</dbReference>